<dbReference type="InterPro" id="IPR029056">
    <property type="entry name" value="Ribokinase-like"/>
</dbReference>
<keyword evidence="2" id="KW-0808">Transferase</keyword>
<dbReference type="Proteomes" id="UP000247150">
    <property type="component" value="Unassembled WGS sequence"/>
</dbReference>
<evidence type="ECO:0000256" key="1">
    <source>
        <dbReference type="ARBA" id="ARBA00010688"/>
    </source>
</evidence>
<proteinExistence type="inferred from homology"/>
<dbReference type="InterPro" id="IPR052700">
    <property type="entry name" value="Carb_kinase_PfkB-like"/>
</dbReference>
<dbReference type="InterPro" id="IPR011611">
    <property type="entry name" value="PfkB_dom"/>
</dbReference>
<accession>A0A2V3A3Z9</accession>
<feature type="domain" description="Carbohydrate kinase PfkB" evidence="4">
    <location>
        <begin position="28"/>
        <end position="116"/>
    </location>
</feature>
<evidence type="ECO:0000259" key="4">
    <source>
        <dbReference type="Pfam" id="PF00294"/>
    </source>
</evidence>
<dbReference type="EMBL" id="QGTW01000006">
    <property type="protein sequence ID" value="PWW28264.1"/>
    <property type="molecule type" value="Genomic_DNA"/>
</dbReference>
<gene>
    <name evidence="5" type="ORF">DFO73_10679</name>
</gene>
<comment type="caution">
    <text evidence="5">The sequence shown here is derived from an EMBL/GenBank/DDBJ whole genome shotgun (WGS) entry which is preliminary data.</text>
</comment>
<dbReference type="Gene3D" id="3.40.1190.20">
    <property type="match status" value="1"/>
</dbReference>
<reference evidence="5 6" key="1">
    <citation type="submission" date="2018-05" db="EMBL/GenBank/DDBJ databases">
        <title>Freshwater and sediment microbial communities from various areas in North America, analyzing microbe dynamics in response to fracking.</title>
        <authorList>
            <person name="Lamendella R."/>
        </authorList>
    </citation>
    <scope>NUCLEOTIDE SEQUENCE [LARGE SCALE GENOMIC DNA]</scope>
    <source>
        <strain evidence="5 6">15_TX</strain>
    </source>
</reference>
<dbReference type="GO" id="GO:0016301">
    <property type="term" value="F:kinase activity"/>
    <property type="evidence" value="ECO:0007669"/>
    <property type="project" value="UniProtKB-KW"/>
</dbReference>
<protein>
    <submittedName>
        <fullName evidence="5">PfkB family carbohydrate kinase</fullName>
    </submittedName>
</protein>
<name>A0A2V3A3Z9_9BACI</name>
<organism evidence="5 6">
    <name type="scientific">Cytobacillus oceanisediminis</name>
    <dbReference type="NCBI Taxonomy" id="665099"/>
    <lineage>
        <taxon>Bacteria</taxon>
        <taxon>Bacillati</taxon>
        <taxon>Bacillota</taxon>
        <taxon>Bacilli</taxon>
        <taxon>Bacillales</taxon>
        <taxon>Bacillaceae</taxon>
        <taxon>Cytobacillus</taxon>
    </lineage>
</organism>
<dbReference type="SUPFAM" id="SSF53613">
    <property type="entry name" value="Ribokinase-like"/>
    <property type="match status" value="1"/>
</dbReference>
<keyword evidence="3 5" id="KW-0418">Kinase</keyword>
<evidence type="ECO:0000313" key="6">
    <source>
        <dbReference type="Proteomes" id="UP000247150"/>
    </source>
</evidence>
<dbReference type="PANTHER" id="PTHR43320">
    <property type="entry name" value="SUGAR KINASE"/>
    <property type="match status" value="1"/>
</dbReference>
<comment type="similarity">
    <text evidence="1">Belongs to the carbohydrate kinase PfkB family.</text>
</comment>
<dbReference type="Pfam" id="PF00294">
    <property type="entry name" value="PfkB"/>
    <property type="match status" value="1"/>
</dbReference>
<evidence type="ECO:0000313" key="5">
    <source>
        <dbReference type="EMBL" id="PWW28264.1"/>
    </source>
</evidence>
<dbReference type="AlphaFoldDB" id="A0A2V3A3Z9"/>
<evidence type="ECO:0000256" key="2">
    <source>
        <dbReference type="ARBA" id="ARBA00022679"/>
    </source>
</evidence>
<dbReference type="PANTHER" id="PTHR43320:SF2">
    <property type="entry name" value="2-DEHYDRO-3-DEOXYGLUCONOKINASE_2-DEHYDRO-3-DEOXYGALACTONOKINASE"/>
    <property type="match status" value="1"/>
</dbReference>
<sequence>MGIIGEIRSGGAMTARLRSGKVMKDIDLITLGETMALFTPGSEGYMRYASEFSRSFAGSETNVAIGVSRFCFKTGWISKVGKDELGQALLRFLRGEEIDVSQVKEDKDHPTGLMFKEYLRDK</sequence>
<evidence type="ECO:0000256" key="3">
    <source>
        <dbReference type="ARBA" id="ARBA00022777"/>
    </source>
</evidence>